<sequence>MIKSIAFPNPPLYWITWEDDTETTVQGYGLVTTEERLDTINHLTTYIDEVVWKSVLLEHGIDPDPEEEDE</sequence>
<proteinExistence type="predicted"/>
<name>A0A0F7LAT9_9VIRU</name>
<dbReference type="EMBL" id="KR029607">
    <property type="protein sequence ID" value="AKH48668.1"/>
    <property type="molecule type" value="Genomic_DNA"/>
</dbReference>
<protein>
    <submittedName>
        <fullName evidence="1">Uncharacterized protein</fullName>
    </submittedName>
</protein>
<accession>A0A0F7LAT9</accession>
<reference evidence="1" key="1">
    <citation type="journal article" date="2015" name="Front. Microbiol.">
        <title>Combining genomic sequencing methods to explore viral diversity and reveal potential virus-host interactions.</title>
        <authorList>
            <person name="Chow C.E."/>
            <person name="Winget D.M."/>
            <person name="White R.A.III."/>
            <person name="Hallam S.J."/>
            <person name="Suttle C.A."/>
        </authorList>
    </citation>
    <scope>NUCLEOTIDE SEQUENCE</scope>
    <source>
        <strain evidence="1">Oxic3_1</strain>
    </source>
</reference>
<evidence type="ECO:0000313" key="1">
    <source>
        <dbReference type="EMBL" id="AKH48668.1"/>
    </source>
</evidence>
<organism evidence="1">
    <name type="scientific">uncultured marine virus</name>
    <dbReference type="NCBI Taxonomy" id="186617"/>
    <lineage>
        <taxon>Viruses</taxon>
        <taxon>environmental samples</taxon>
    </lineage>
</organism>
<reference evidence="1" key="2">
    <citation type="submission" date="2015-03" db="EMBL/GenBank/DDBJ databases">
        <authorList>
            <person name="Chow C.-E.T."/>
            <person name="Winget D.M."/>
            <person name="White R.A.III."/>
            <person name="Hallam S.J."/>
            <person name="Suttle C.A."/>
        </authorList>
    </citation>
    <scope>NUCLEOTIDE SEQUENCE</scope>
    <source>
        <strain evidence="1">Oxic3_1</strain>
    </source>
</reference>